<dbReference type="InterPro" id="IPR019137">
    <property type="entry name" value="Nck-associated_protein-1"/>
</dbReference>
<dbReference type="AlphaFoldDB" id="A0A396ICI6"/>
<comment type="caution">
    <text evidence="2">The sequence shown here is derived from an EMBL/GenBank/DDBJ whole genome shotgun (WGS) entry which is preliminary data.</text>
</comment>
<dbReference type="PANTHER" id="PTHR12093">
    <property type="entry name" value="NCK-ASSOCIATED PROTEIN 1"/>
    <property type="match status" value="1"/>
</dbReference>
<protein>
    <submittedName>
        <fullName evidence="2">Putative nck-associated protein</fullName>
    </submittedName>
</protein>
<name>A0A396ICI6_MEDTR</name>
<accession>A0A396ICI6</accession>
<sequence>MLTTEGFSNNIHCLARCISAVIACIEFVRLEHEHQHRQSLSNGHASERMDPELSGHMSAEASINSTLQLFVKLSAEMILDSWSETHSTTYLSRPTLRDFTIPSAKLIGNSPYLPADSQYYAIGNSCSGYFKGSSSHSQEHLYDVDISSLRSTHRSGPLDYGARLKFWHYWTQSTC</sequence>
<evidence type="ECO:0000313" key="2">
    <source>
        <dbReference type="EMBL" id="RHN61964.1"/>
    </source>
</evidence>
<dbReference type="PANTHER" id="PTHR12093:SF10">
    <property type="entry name" value="MEMBRANE-ASSOCIATED PROTEIN HEM"/>
    <property type="match status" value="1"/>
</dbReference>
<dbReference type="Pfam" id="PF09735">
    <property type="entry name" value="Nckap1"/>
    <property type="match status" value="1"/>
</dbReference>
<dbReference type="Gramene" id="rna24481">
    <property type="protein sequence ID" value="RHN61964.1"/>
    <property type="gene ID" value="gene24481"/>
</dbReference>
<comment type="similarity">
    <text evidence="1">Belongs to the HEM-1/HEM-2 family.</text>
</comment>
<organism evidence="2">
    <name type="scientific">Medicago truncatula</name>
    <name type="common">Barrel medic</name>
    <name type="synonym">Medicago tribuloides</name>
    <dbReference type="NCBI Taxonomy" id="3880"/>
    <lineage>
        <taxon>Eukaryota</taxon>
        <taxon>Viridiplantae</taxon>
        <taxon>Streptophyta</taxon>
        <taxon>Embryophyta</taxon>
        <taxon>Tracheophyta</taxon>
        <taxon>Spermatophyta</taxon>
        <taxon>Magnoliopsida</taxon>
        <taxon>eudicotyledons</taxon>
        <taxon>Gunneridae</taxon>
        <taxon>Pentapetalae</taxon>
        <taxon>rosids</taxon>
        <taxon>fabids</taxon>
        <taxon>Fabales</taxon>
        <taxon>Fabaceae</taxon>
        <taxon>Papilionoideae</taxon>
        <taxon>50 kb inversion clade</taxon>
        <taxon>NPAAA clade</taxon>
        <taxon>Hologalegina</taxon>
        <taxon>IRL clade</taxon>
        <taxon>Trifolieae</taxon>
        <taxon>Medicago</taxon>
    </lineage>
</organism>
<reference evidence="2" key="1">
    <citation type="journal article" date="2018" name="Nat. Plants">
        <title>Whole-genome landscape of Medicago truncatula symbiotic genes.</title>
        <authorList>
            <person name="Pecrix Y."/>
            <person name="Gamas P."/>
            <person name="Carrere S."/>
        </authorList>
    </citation>
    <scope>NUCLEOTIDE SEQUENCE</scope>
    <source>
        <tissue evidence="2">Leaves</tissue>
    </source>
</reference>
<dbReference type="EMBL" id="PSQE01000004">
    <property type="protein sequence ID" value="RHN61964.1"/>
    <property type="molecule type" value="Genomic_DNA"/>
</dbReference>
<proteinExistence type="inferred from homology"/>
<evidence type="ECO:0000256" key="1">
    <source>
        <dbReference type="ARBA" id="ARBA00037947"/>
    </source>
</evidence>
<gene>
    <name evidence="2" type="ORF">MtrunA17_Chr4g0042311</name>
</gene>
<dbReference type="Proteomes" id="UP000265566">
    <property type="component" value="Chromosome 4"/>
</dbReference>